<dbReference type="EMBL" id="LAZR01015905">
    <property type="protein sequence ID" value="KKM06844.1"/>
    <property type="molecule type" value="Genomic_DNA"/>
</dbReference>
<protein>
    <submittedName>
        <fullName evidence="1">Uncharacterized protein</fullName>
    </submittedName>
</protein>
<comment type="caution">
    <text evidence="1">The sequence shown here is derived from an EMBL/GenBank/DDBJ whole genome shotgun (WGS) entry which is preliminary data.</text>
</comment>
<organism evidence="1">
    <name type="scientific">marine sediment metagenome</name>
    <dbReference type="NCBI Taxonomy" id="412755"/>
    <lineage>
        <taxon>unclassified sequences</taxon>
        <taxon>metagenomes</taxon>
        <taxon>ecological metagenomes</taxon>
    </lineage>
</organism>
<sequence>MVQAAEITYQVTNDAGEVVASGKVVTNDAMLAQIEVWRIEQLGKGESEVPASVSEVIRKVLVVFLHGILDQTPTSELKRRLEEYEGARKAIEELVRQAAH</sequence>
<gene>
    <name evidence="1" type="ORF">LCGC14_1739910</name>
</gene>
<name>A0A0F9H6Z2_9ZZZZ</name>
<accession>A0A0F9H6Z2</accession>
<evidence type="ECO:0000313" key="1">
    <source>
        <dbReference type="EMBL" id="KKM06844.1"/>
    </source>
</evidence>
<reference evidence="1" key="1">
    <citation type="journal article" date="2015" name="Nature">
        <title>Complex archaea that bridge the gap between prokaryotes and eukaryotes.</title>
        <authorList>
            <person name="Spang A."/>
            <person name="Saw J.H."/>
            <person name="Jorgensen S.L."/>
            <person name="Zaremba-Niedzwiedzka K."/>
            <person name="Martijn J."/>
            <person name="Lind A.E."/>
            <person name="van Eijk R."/>
            <person name="Schleper C."/>
            <person name="Guy L."/>
            <person name="Ettema T.J."/>
        </authorList>
    </citation>
    <scope>NUCLEOTIDE SEQUENCE</scope>
</reference>
<proteinExistence type="predicted"/>
<dbReference type="AlphaFoldDB" id="A0A0F9H6Z2"/>